<dbReference type="Gene3D" id="1.20.1250.20">
    <property type="entry name" value="MFS general substrate transporter like domains"/>
    <property type="match status" value="1"/>
</dbReference>
<evidence type="ECO:0000256" key="3">
    <source>
        <dbReference type="ARBA" id="ARBA00022692"/>
    </source>
</evidence>
<dbReference type="InterPro" id="IPR020846">
    <property type="entry name" value="MFS_dom"/>
</dbReference>
<sequence>MEKQKQTSHRWALALFTIGVFMAGLDNGIISTALTTINDSFNVSPSWGAWSITLYTLGIAISVPIIGKLSDRYGRRRLFIVEIALFGVGSLLVALSPTFAFLLTARFIQAIGGGGIFIIGSSYILSTLPKEKQGKALGMLGGMHGLAAVIGPNMGAVILSLTGSWHWMFLINIPIALFLIIFGFKKIEESNPGTAKPLDIKGTLLLALGILGFMYGITQLNSTAFLTSLMQPNVLPFLAGAIIIFIILIVHERRVEQLGGDPILAYSLMRQRKFQTTLLLGLLSGGFLAGIIFIPAFVQQALHVPVEHAGYWLTPLAIASGIGAGLGGMLTDKHGATRTVILSGIMGIIGFALFPLIVEGFFTFLIASILSGIGLGILLGAPLNVLVGESAKEGEQGSALGTLSLIRQIGLTLFPTIYAGFMTGAFTKVEPAIKESTGETIEAVNGNYGDLIESISQFEDPLVQTNMLEAATEIIRSGFSQMFITAMILSILVMLTGIYLYKKQK</sequence>
<dbReference type="PRINTS" id="PR01036">
    <property type="entry name" value="TCRTETB"/>
</dbReference>
<dbReference type="Gene3D" id="1.20.1720.10">
    <property type="entry name" value="Multidrug resistance protein D"/>
    <property type="match status" value="1"/>
</dbReference>
<feature type="transmembrane region" description="Helical" evidence="6">
    <location>
        <begin position="482"/>
        <end position="501"/>
    </location>
</feature>
<reference evidence="8 9" key="1">
    <citation type="journal article" date="2024" name="Int. J. Syst. Evol. Microbiol.">
        <title>Virgibacillus tibetensis sp. nov., isolated from salt lake on the Tibetan Plateau of China.</title>
        <authorList>
            <person name="Phurbu D."/>
            <person name="Liu Z.-X."/>
            <person name="Wang R."/>
            <person name="Zheng Y.-Y."/>
            <person name="Liu H.-C."/>
            <person name="Zhou Y.-G."/>
            <person name="Yu Y.-J."/>
            <person name="Li A.-H."/>
        </authorList>
    </citation>
    <scope>NUCLEOTIDE SEQUENCE [LARGE SCALE GENOMIC DNA]</scope>
    <source>
        <strain evidence="8 9">C22-A2</strain>
    </source>
</reference>
<dbReference type="InterPro" id="IPR011701">
    <property type="entry name" value="MFS"/>
</dbReference>
<feature type="transmembrane region" description="Helical" evidence="6">
    <location>
        <begin position="47"/>
        <end position="66"/>
    </location>
</feature>
<dbReference type="SUPFAM" id="SSF103473">
    <property type="entry name" value="MFS general substrate transporter"/>
    <property type="match status" value="1"/>
</dbReference>
<dbReference type="RefSeq" id="WP_327607943.1">
    <property type="nucleotide sequence ID" value="NZ_JARZFX010000006.1"/>
</dbReference>
<feature type="transmembrane region" description="Helical" evidence="6">
    <location>
        <begin position="399"/>
        <end position="421"/>
    </location>
</feature>
<feature type="transmembrane region" description="Helical" evidence="6">
    <location>
        <begin position="234"/>
        <end position="250"/>
    </location>
</feature>
<comment type="subcellular location">
    <subcellularLocation>
        <location evidence="1">Cell membrane</location>
        <topology evidence="1">Multi-pass membrane protein</topology>
    </subcellularLocation>
</comment>
<feature type="transmembrane region" description="Helical" evidence="6">
    <location>
        <begin position="310"/>
        <end position="328"/>
    </location>
</feature>
<proteinExistence type="predicted"/>
<evidence type="ECO:0000313" key="9">
    <source>
        <dbReference type="Proteomes" id="UP001335737"/>
    </source>
</evidence>
<feature type="transmembrane region" description="Helical" evidence="6">
    <location>
        <begin position="204"/>
        <end position="222"/>
    </location>
</feature>
<keyword evidence="3 6" id="KW-0812">Transmembrane</keyword>
<feature type="transmembrane region" description="Helical" evidence="6">
    <location>
        <begin position="12"/>
        <end position="35"/>
    </location>
</feature>
<feature type="domain" description="Major facilitator superfamily (MFS) profile" evidence="7">
    <location>
        <begin position="12"/>
        <end position="505"/>
    </location>
</feature>
<dbReference type="InterPro" id="IPR036259">
    <property type="entry name" value="MFS_trans_sf"/>
</dbReference>
<organism evidence="8 9">
    <name type="scientific">Virgibacillus tibetensis</name>
    <dbReference type="NCBI Taxonomy" id="3042313"/>
    <lineage>
        <taxon>Bacteria</taxon>
        <taxon>Bacillati</taxon>
        <taxon>Bacillota</taxon>
        <taxon>Bacilli</taxon>
        <taxon>Bacillales</taxon>
        <taxon>Bacillaceae</taxon>
        <taxon>Virgibacillus</taxon>
    </lineage>
</organism>
<comment type="caution">
    <text evidence="8">The sequence shown here is derived from an EMBL/GenBank/DDBJ whole genome shotgun (WGS) entry which is preliminary data.</text>
</comment>
<keyword evidence="2" id="KW-0813">Transport</keyword>
<gene>
    <name evidence="8" type="ORF">QGM71_12820</name>
</gene>
<keyword evidence="4 6" id="KW-1133">Transmembrane helix</keyword>
<feature type="transmembrane region" description="Helical" evidence="6">
    <location>
        <begin position="364"/>
        <end position="387"/>
    </location>
</feature>
<name>A0ABU6KGS8_9BACI</name>
<keyword evidence="9" id="KW-1185">Reference proteome</keyword>
<dbReference type="EMBL" id="JARZFX010000006">
    <property type="protein sequence ID" value="MEC5424375.1"/>
    <property type="molecule type" value="Genomic_DNA"/>
</dbReference>
<dbReference type="Proteomes" id="UP001335737">
    <property type="component" value="Unassembled WGS sequence"/>
</dbReference>
<evidence type="ECO:0000256" key="4">
    <source>
        <dbReference type="ARBA" id="ARBA00022989"/>
    </source>
</evidence>
<protein>
    <submittedName>
        <fullName evidence="8">MFS transporter</fullName>
    </submittedName>
</protein>
<accession>A0ABU6KGS8</accession>
<feature type="transmembrane region" description="Helical" evidence="6">
    <location>
        <begin position="78"/>
        <end position="101"/>
    </location>
</feature>
<evidence type="ECO:0000313" key="8">
    <source>
        <dbReference type="EMBL" id="MEC5424375.1"/>
    </source>
</evidence>
<evidence type="ECO:0000259" key="7">
    <source>
        <dbReference type="PROSITE" id="PS50850"/>
    </source>
</evidence>
<feature type="transmembrane region" description="Helical" evidence="6">
    <location>
        <begin position="165"/>
        <end position="184"/>
    </location>
</feature>
<feature type="transmembrane region" description="Helical" evidence="6">
    <location>
        <begin position="340"/>
        <end position="358"/>
    </location>
</feature>
<feature type="transmembrane region" description="Helical" evidence="6">
    <location>
        <begin position="278"/>
        <end position="298"/>
    </location>
</feature>
<feature type="transmembrane region" description="Helical" evidence="6">
    <location>
        <begin position="137"/>
        <end position="159"/>
    </location>
</feature>
<evidence type="ECO:0000256" key="1">
    <source>
        <dbReference type="ARBA" id="ARBA00004651"/>
    </source>
</evidence>
<dbReference type="Pfam" id="PF07690">
    <property type="entry name" value="MFS_1"/>
    <property type="match status" value="1"/>
</dbReference>
<evidence type="ECO:0000256" key="2">
    <source>
        <dbReference type="ARBA" id="ARBA00022448"/>
    </source>
</evidence>
<evidence type="ECO:0000256" key="6">
    <source>
        <dbReference type="SAM" id="Phobius"/>
    </source>
</evidence>
<keyword evidence="5 6" id="KW-0472">Membrane</keyword>
<dbReference type="PANTHER" id="PTHR23501:SF190">
    <property type="entry name" value="MAJOR FACILITATOR SUPERFAMILY MFS_1"/>
    <property type="match status" value="1"/>
</dbReference>
<dbReference type="PROSITE" id="PS50850">
    <property type="entry name" value="MFS"/>
    <property type="match status" value="1"/>
</dbReference>
<dbReference type="CDD" id="cd17321">
    <property type="entry name" value="MFS_MMR_MDR_like"/>
    <property type="match status" value="1"/>
</dbReference>
<evidence type="ECO:0000256" key="5">
    <source>
        <dbReference type="ARBA" id="ARBA00023136"/>
    </source>
</evidence>
<feature type="transmembrane region" description="Helical" evidence="6">
    <location>
        <begin position="107"/>
        <end position="125"/>
    </location>
</feature>
<dbReference type="PANTHER" id="PTHR23501">
    <property type="entry name" value="MAJOR FACILITATOR SUPERFAMILY"/>
    <property type="match status" value="1"/>
</dbReference>